<dbReference type="EMBL" id="JASSOM010000061">
    <property type="protein sequence ID" value="MDK9364723.1"/>
    <property type="molecule type" value="Genomic_DNA"/>
</dbReference>
<feature type="chain" id="PRO_5043034556" evidence="1">
    <location>
        <begin position="26"/>
        <end position="482"/>
    </location>
</feature>
<evidence type="ECO:0000313" key="2">
    <source>
        <dbReference type="EMBL" id="MDK9364723.1"/>
    </source>
</evidence>
<dbReference type="AlphaFoldDB" id="A0AAP4D9G5"/>
<organism evidence="2 3">
    <name type="scientific">Lelliottia wanjuensis</name>
    <dbReference type="NCBI Taxonomy" id="3050585"/>
    <lineage>
        <taxon>Bacteria</taxon>
        <taxon>Pseudomonadati</taxon>
        <taxon>Pseudomonadota</taxon>
        <taxon>Gammaproteobacteria</taxon>
        <taxon>Enterobacterales</taxon>
        <taxon>Enterobacteriaceae</taxon>
        <taxon>Lelliottia</taxon>
    </lineage>
</organism>
<dbReference type="Gene3D" id="2.40.160.130">
    <property type="entry name" value="Capsule assembly protein Wzi"/>
    <property type="match status" value="1"/>
</dbReference>
<dbReference type="Proteomes" id="UP001223214">
    <property type="component" value="Unassembled WGS sequence"/>
</dbReference>
<keyword evidence="3" id="KW-1185">Reference proteome</keyword>
<dbReference type="InterPro" id="IPR026950">
    <property type="entry name" value="Caps_assemb_Wzi"/>
</dbReference>
<keyword evidence="1" id="KW-0732">Signal</keyword>
<gene>
    <name evidence="2" type="ORF">QQF32_16115</name>
</gene>
<dbReference type="RefSeq" id="WP_285149877.1">
    <property type="nucleotide sequence ID" value="NZ_JASSOM010000061.1"/>
</dbReference>
<comment type="caution">
    <text evidence="2">The sequence shown here is derived from an EMBL/GenBank/DDBJ whole genome shotgun (WGS) entry which is preliminary data.</text>
</comment>
<evidence type="ECO:0000313" key="3">
    <source>
        <dbReference type="Proteomes" id="UP001223214"/>
    </source>
</evidence>
<sequence length="482" mass="53088">MKYVKNGLRACVILCLASGPWHVYAGGMVLSDNQLRSDLTWLNNNNIIAINLSTWPLSQDDIARALAGAMHSDNLMAGQVINRMQHRLREIKSPVRVKTWAQSIQSALPPGFSDSRASAHGVSAALEMGGEAWDINLQGQQEHHQYINDVTHGNLNGAYAGINLFNQWIAFGEIPQWWGPGNDGSLIRSDAARPVVGFLMQRAEQSPFDTPWLAWLGSWQYQLSAGQLRQYHSPEEAKLMGARVTFAPAASLETGFSSMLMWGGKGRPNHLASFRDAFLGRDNTGSRDRDPGNQMAGFDVNWKLFSLTGLPIAFYGQAIGDDQAGVLPSHNAFLAGLQGNHSWGNQQVNWYVEGADTRAGMKTTGNTYYHYCYHEGYYQQGASLGDAMGGDGTRYSVKTDVVLENDQRLSARLMWARVNRDSLRINKAYPQADTLKGAELRWSAPLSPRITVGSAVWFTDRDSASLDTGIAVTLSFFSGEVH</sequence>
<reference evidence="2 3" key="1">
    <citation type="submission" date="2023-06" db="EMBL/GenBank/DDBJ databases">
        <title>Identification and characterization of antibiotic-resistant Gram-negative bacteria.</title>
        <authorList>
            <person name="Cho G.-S."/>
            <person name="Lee J."/>
            <person name="Tai E."/>
            <person name="Jeong S."/>
            <person name="Kim I."/>
            <person name="Kim B.-E."/>
            <person name="Jeong M.-I."/>
            <person name="Oh K.-K."/>
            <person name="Franz C.M.A.P."/>
        </authorList>
    </citation>
    <scope>NUCLEOTIDE SEQUENCE [LARGE SCALE GENOMIC DNA]</scope>
    <source>
        <strain evidence="2 3">V106_12</strain>
    </source>
</reference>
<feature type="signal peptide" evidence="1">
    <location>
        <begin position="1"/>
        <end position="25"/>
    </location>
</feature>
<name>A0AAP4D9G5_9ENTR</name>
<proteinExistence type="predicted"/>
<protein>
    <submittedName>
        <fullName evidence="2">Capsule assembly Wzi family protein</fullName>
    </submittedName>
</protein>
<accession>A0AAP4D9G5</accession>
<dbReference type="Pfam" id="PF14052">
    <property type="entry name" value="Caps_assemb_Wzi"/>
    <property type="match status" value="1"/>
</dbReference>
<evidence type="ECO:0000256" key="1">
    <source>
        <dbReference type="SAM" id="SignalP"/>
    </source>
</evidence>
<dbReference type="InterPro" id="IPR038636">
    <property type="entry name" value="Wzi_sf"/>
</dbReference>